<dbReference type="PANTHER" id="PTHR38537">
    <property type="entry name" value="JITTERBUG, ISOFORM N"/>
    <property type="match status" value="1"/>
</dbReference>
<evidence type="ECO:0000256" key="3">
    <source>
        <dbReference type="PROSITE-ProRule" id="PRU00087"/>
    </source>
</evidence>
<name>A0A8X6UMI7_NEPPI</name>
<feature type="non-terminal residue" evidence="5">
    <location>
        <position position="1"/>
    </location>
</feature>
<dbReference type="GO" id="GO:0051015">
    <property type="term" value="F:actin filament binding"/>
    <property type="evidence" value="ECO:0007669"/>
    <property type="project" value="InterPro"/>
</dbReference>
<evidence type="ECO:0000256" key="2">
    <source>
        <dbReference type="ARBA" id="ARBA00022737"/>
    </source>
</evidence>
<dbReference type="FunFam" id="2.60.40.10:FF:000001">
    <property type="entry name" value="Filamin-C isoform b"/>
    <property type="match status" value="5"/>
</dbReference>
<feature type="repeat" description="Filamin" evidence="3">
    <location>
        <begin position="356"/>
        <end position="447"/>
    </location>
</feature>
<dbReference type="Proteomes" id="UP000887013">
    <property type="component" value="Unassembled WGS sequence"/>
</dbReference>
<evidence type="ECO:0000256" key="1">
    <source>
        <dbReference type="ARBA" id="ARBA00009238"/>
    </source>
</evidence>
<dbReference type="InterPro" id="IPR036872">
    <property type="entry name" value="CH_dom_sf"/>
</dbReference>
<dbReference type="Gene3D" id="1.10.418.10">
    <property type="entry name" value="Calponin-like domain"/>
    <property type="match status" value="1"/>
</dbReference>
<evidence type="ECO:0000259" key="4">
    <source>
        <dbReference type="PROSITE" id="PS50021"/>
    </source>
</evidence>
<feature type="repeat" description="Filamin" evidence="3">
    <location>
        <begin position="450"/>
        <end position="547"/>
    </location>
</feature>
<dbReference type="SUPFAM" id="SSF47576">
    <property type="entry name" value="Calponin-homology domain, CH-domain"/>
    <property type="match status" value="1"/>
</dbReference>
<dbReference type="InterPro" id="IPR001298">
    <property type="entry name" value="Filamin/ABP280_rpt"/>
</dbReference>
<dbReference type="InterPro" id="IPR014756">
    <property type="entry name" value="Ig_E-set"/>
</dbReference>
<dbReference type="OrthoDB" id="18740at2759"/>
<feature type="repeat" description="Filamin" evidence="3">
    <location>
        <begin position="644"/>
        <end position="737"/>
    </location>
</feature>
<feature type="repeat" description="Filamin" evidence="3">
    <location>
        <begin position="548"/>
        <end position="643"/>
    </location>
</feature>
<feature type="domain" description="Calponin-homology (CH)" evidence="4">
    <location>
        <begin position="1"/>
        <end position="54"/>
    </location>
</feature>
<comment type="caution">
    <text evidence="5">The sequence shown here is derived from an EMBL/GenBank/DDBJ whole genome shotgun (WGS) entry which is preliminary data.</text>
</comment>
<dbReference type="Gene3D" id="2.60.40.10">
    <property type="entry name" value="Immunoglobulins"/>
    <property type="match status" value="7"/>
</dbReference>
<feature type="repeat" description="Filamin" evidence="3">
    <location>
        <begin position="161"/>
        <end position="259"/>
    </location>
</feature>
<dbReference type="AlphaFoldDB" id="A0A8X6UMI7"/>
<dbReference type="PROSITE" id="PS50021">
    <property type="entry name" value="CH"/>
    <property type="match status" value="1"/>
</dbReference>
<keyword evidence="2" id="KW-0677">Repeat</keyword>
<accession>A0A8X6UMI7</accession>
<dbReference type="InterPro" id="IPR044801">
    <property type="entry name" value="Filamin"/>
</dbReference>
<evidence type="ECO:0000313" key="6">
    <source>
        <dbReference type="Proteomes" id="UP000887013"/>
    </source>
</evidence>
<dbReference type="SMART" id="SM00557">
    <property type="entry name" value="IG_FLMN"/>
    <property type="match status" value="7"/>
</dbReference>
<proteinExistence type="inferred from homology"/>
<organism evidence="5 6">
    <name type="scientific">Nephila pilipes</name>
    <name type="common">Giant wood spider</name>
    <name type="synonym">Nephila maculata</name>
    <dbReference type="NCBI Taxonomy" id="299642"/>
    <lineage>
        <taxon>Eukaryota</taxon>
        <taxon>Metazoa</taxon>
        <taxon>Ecdysozoa</taxon>
        <taxon>Arthropoda</taxon>
        <taxon>Chelicerata</taxon>
        <taxon>Arachnida</taxon>
        <taxon>Araneae</taxon>
        <taxon>Araneomorphae</taxon>
        <taxon>Entelegynae</taxon>
        <taxon>Araneoidea</taxon>
        <taxon>Nephilidae</taxon>
        <taxon>Nephila</taxon>
    </lineage>
</organism>
<dbReference type="InterPro" id="IPR001715">
    <property type="entry name" value="CH_dom"/>
</dbReference>
<evidence type="ECO:0000313" key="5">
    <source>
        <dbReference type="EMBL" id="GFU37795.1"/>
    </source>
</evidence>
<dbReference type="EMBL" id="BMAW01084286">
    <property type="protein sequence ID" value="GFU37795.1"/>
    <property type="molecule type" value="Genomic_DNA"/>
</dbReference>
<comment type="similarity">
    <text evidence="1">Belongs to the filamin family.</text>
</comment>
<protein>
    <submittedName>
        <fullName evidence="5">Filamin-A</fullName>
    </submittedName>
</protein>
<reference evidence="5" key="1">
    <citation type="submission" date="2020-08" db="EMBL/GenBank/DDBJ databases">
        <title>Multicomponent nature underlies the extraordinary mechanical properties of spider dragline silk.</title>
        <authorList>
            <person name="Kono N."/>
            <person name="Nakamura H."/>
            <person name="Mori M."/>
            <person name="Yoshida Y."/>
            <person name="Ohtoshi R."/>
            <person name="Malay A.D."/>
            <person name="Moran D.A.P."/>
            <person name="Tomita M."/>
            <person name="Numata K."/>
            <person name="Arakawa K."/>
        </authorList>
    </citation>
    <scope>NUCLEOTIDE SEQUENCE</scope>
</reference>
<dbReference type="SUPFAM" id="SSF81296">
    <property type="entry name" value="E set domains"/>
    <property type="match status" value="7"/>
</dbReference>
<dbReference type="GO" id="GO:0030036">
    <property type="term" value="P:actin cytoskeleton organization"/>
    <property type="evidence" value="ECO:0007669"/>
    <property type="project" value="InterPro"/>
</dbReference>
<dbReference type="PANTHER" id="PTHR38537:SF8">
    <property type="entry name" value="FILAMIN-A"/>
    <property type="match status" value="1"/>
</dbReference>
<keyword evidence="6" id="KW-1185">Reference proteome</keyword>
<dbReference type="InterPro" id="IPR017868">
    <property type="entry name" value="Filamin/ABP280_repeat-like"/>
</dbReference>
<gene>
    <name evidence="5" type="primary">cher</name>
    <name evidence="5" type="ORF">NPIL_618621</name>
</gene>
<dbReference type="PROSITE" id="PS50194">
    <property type="entry name" value="FILAMIN_REPEAT"/>
    <property type="match status" value="7"/>
</dbReference>
<feature type="repeat" description="Filamin" evidence="3">
    <location>
        <begin position="260"/>
        <end position="356"/>
    </location>
</feature>
<sequence>MKPENALQNAKEAMDLADNWLGVPQLVKPEEMVNPNVDDLSMMTYLSQYPKAELKPGAPLRPRTNPNRVRCYGPGIEPTGVNVGAPTMFTVETFSAGKGKVEVFIENPKGKLEPVEIKFNDDRSKTYTVKYTAQMEGLHKVKVVFAGKEVPKSPFSVMVEGHAGDPAKVTASGPGLEPVGVMAGKPTYFDIFTKDAGRGQVEVIILDPKGNRNTVPCRIRKTEDNVYRCEYVAQTTGMHSVNVFFAGQQIPKSPFGVKVTPVCDARKVKAFGRGLQKNGVRVKDVADFKICTENAGNGQLEVKVIGPGGVQEKIDIRKVDENNYDCAYYPSKEGRYIVTISYGGQEISKSPYEVNVLPYKESKIRVYGPGLYGGVAGYPARFTAETNGETGVLGFLVEGPSHAKIQCFDNGDGSADVEYLPTTAGEYAVHILCDKEDIPKSPYMAQILPKTDYHPEKVEAYGPGLQPNGVVQGQPTEFTIDCRKAGGHAPLDVSVMDDDLKPVELKITDNKDGTFKAQYRPVKNSKHTVQVNYGGVAVPKSPFRVNVGEPTDTNKVKVFGPGVENGVKAQVPTHFNIDCRGAGTGNVQVKLSDEKGGLVPVQILDNEDGTYSVDYVAPSAGNYTVSVVFAGKEIPNSPIKVKVEPQVDVSKVKVDGLEPSVYIDSPTDFIVDARAITKRSDGKVQCTITNPSGTKTDSFVQSQNDGTYKICYTPFEEGNHTIDITYDGLPVPGSPFK</sequence>
<feature type="repeat" description="Filamin" evidence="3">
    <location>
        <begin position="61"/>
        <end position="159"/>
    </location>
</feature>
<dbReference type="InterPro" id="IPR013783">
    <property type="entry name" value="Ig-like_fold"/>
</dbReference>
<dbReference type="Pfam" id="PF00630">
    <property type="entry name" value="Filamin"/>
    <property type="match status" value="7"/>
</dbReference>